<dbReference type="SUPFAM" id="SSF51011">
    <property type="entry name" value="Glycosyl hydrolase domain"/>
    <property type="match status" value="1"/>
</dbReference>
<dbReference type="GO" id="GO:0004557">
    <property type="term" value="F:alpha-galactosidase activity"/>
    <property type="evidence" value="ECO:0007669"/>
    <property type="project" value="UniProtKB-EC"/>
</dbReference>
<evidence type="ECO:0000313" key="6">
    <source>
        <dbReference type="Proteomes" id="UP000275267"/>
    </source>
</evidence>
<dbReference type="GO" id="GO:0005975">
    <property type="term" value="P:carbohydrate metabolic process"/>
    <property type="evidence" value="ECO:0007669"/>
    <property type="project" value="InterPro"/>
</dbReference>
<proteinExistence type="inferred from homology"/>
<dbReference type="EC" id="3.2.1.22" evidence="4"/>
<dbReference type="AlphaFoldDB" id="A0A3L6QSX2"/>
<evidence type="ECO:0000256" key="3">
    <source>
        <dbReference type="ARBA" id="ARBA00023295"/>
    </source>
</evidence>
<dbReference type="PANTHER" id="PTHR11452">
    <property type="entry name" value="ALPHA-GALACTOSIDASE/ALPHA-N-ACETYLGALACTOSAMINIDASE"/>
    <property type="match status" value="1"/>
</dbReference>
<dbReference type="Gene3D" id="2.60.40.1180">
    <property type="entry name" value="Golgi alpha-mannosidase II"/>
    <property type="match status" value="1"/>
</dbReference>
<keyword evidence="3 4" id="KW-0326">Glycosidase</keyword>
<dbReference type="SUPFAM" id="SSF51445">
    <property type="entry name" value="(Trans)glycosidases"/>
    <property type="match status" value="1"/>
</dbReference>
<dbReference type="InterPro" id="IPR013780">
    <property type="entry name" value="Glyco_hydro_b"/>
</dbReference>
<protein>
    <recommendedName>
        <fullName evidence="4">Alpha-galactosidase</fullName>
        <ecNumber evidence="4">3.2.1.22</ecNumber>
    </recommendedName>
    <alternativeName>
        <fullName evidence="4">Melibiase</fullName>
    </alternativeName>
</protein>
<name>A0A3L6QSX2_PANMI</name>
<dbReference type="OrthoDB" id="5795902at2759"/>
<sequence>MEVAKWGGASGNRWRTTGDIKDTWTGMLDNIDPNDAYAQYVKPGGWNGSDDHVHPTRAGNMDYPDMLEVGNGGMTYDEYVVHFSLWAIAKAPIIGCVVTSIPKETLGILEPRSQSEARSYRLGIQGKKVRKYGDDLEVWAGRLTRHRKAVLLLNRGGGAARSAPVTAA</sequence>
<evidence type="ECO:0000256" key="4">
    <source>
        <dbReference type="RuleBase" id="RU361168"/>
    </source>
</evidence>
<dbReference type="InterPro" id="IPR002241">
    <property type="entry name" value="Glyco_hydro_27"/>
</dbReference>
<dbReference type="STRING" id="4540.A0A3L6QSX2"/>
<dbReference type="PANTHER" id="PTHR11452:SF72">
    <property type="entry name" value="ALPHA-GALACTOSIDASE"/>
    <property type="match status" value="1"/>
</dbReference>
<evidence type="ECO:0000256" key="2">
    <source>
        <dbReference type="ARBA" id="ARBA00022801"/>
    </source>
</evidence>
<evidence type="ECO:0000256" key="1">
    <source>
        <dbReference type="ARBA" id="ARBA00009743"/>
    </source>
</evidence>
<gene>
    <name evidence="5" type="ORF">C2845_PM04G09320</name>
</gene>
<evidence type="ECO:0000313" key="5">
    <source>
        <dbReference type="EMBL" id="RLM86937.1"/>
    </source>
</evidence>
<comment type="catalytic activity">
    <reaction evidence="4">
        <text>Hydrolysis of terminal, non-reducing alpha-D-galactose residues in alpha-D-galactosides, including galactose oligosaccharides, galactomannans and galactolipids.</text>
        <dbReference type="EC" id="3.2.1.22"/>
    </reaction>
</comment>
<dbReference type="Pfam" id="PF16499">
    <property type="entry name" value="Melibiase_2"/>
    <property type="match status" value="1"/>
</dbReference>
<dbReference type="InterPro" id="IPR017853">
    <property type="entry name" value="GH"/>
</dbReference>
<accession>A0A3L6QSX2</accession>
<keyword evidence="6" id="KW-1185">Reference proteome</keyword>
<dbReference type="GO" id="GO:0009505">
    <property type="term" value="C:plant-type cell wall"/>
    <property type="evidence" value="ECO:0007669"/>
    <property type="project" value="TreeGrafter"/>
</dbReference>
<keyword evidence="4" id="KW-1015">Disulfide bond</keyword>
<dbReference type="Proteomes" id="UP000275267">
    <property type="component" value="Unassembled WGS sequence"/>
</dbReference>
<dbReference type="EMBL" id="PQIB02000011">
    <property type="protein sequence ID" value="RLM86937.1"/>
    <property type="molecule type" value="Genomic_DNA"/>
</dbReference>
<comment type="caution">
    <text evidence="5">The sequence shown here is derived from an EMBL/GenBank/DDBJ whole genome shotgun (WGS) entry which is preliminary data.</text>
</comment>
<keyword evidence="2 4" id="KW-0378">Hydrolase</keyword>
<dbReference type="InterPro" id="IPR013785">
    <property type="entry name" value="Aldolase_TIM"/>
</dbReference>
<dbReference type="Gene3D" id="3.20.20.70">
    <property type="entry name" value="Aldolase class I"/>
    <property type="match status" value="1"/>
</dbReference>
<dbReference type="PRINTS" id="PR00740">
    <property type="entry name" value="GLHYDRLASE27"/>
</dbReference>
<reference evidence="6" key="1">
    <citation type="journal article" date="2019" name="Nat. Commun.">
        <title>The genome of broomcorn millet.</title>
        <authorList>
            <person name="Zou C."/>
            <person name="Miki D."/>
            <person name="Li D."/>
            <person name="Tang Q."/>
            <person name="Xiao L."/>
            <person name="Rajput S."/>
            <person name="Deng P."/>
            <person name="Jia W."/>
            <person name="Huang R."/>
            <person name="Zhang M."/>
            <person name="Sun Y."/>
            <person name="Hu J."/>
            <person name="Fu X."/>
            <person name="Schnable P.S."/>
            <person name="Li F."/>
            <person name="Zhang H."/>
            <person name="Feng B."/>
            <person name="Zhu X."/>
            <person name="Liu R."/>
            <person name="Schnable J.C."/>
            <person name="Zhu J.-K."/>
            <person name="Zhang H."/>
        </authorList>
    </citation>
    <scope>NUCLEOTIDE SEQUENCE [LARGE SCALE GENOMIC DNA]</scope>
</reference>
<organism evidence="5 6">
    <name type="scientific">Panicum miliaceum</name>
    <name type="common">Proso millet</name>
    <name type="synonym">Broomcorn millet</name>
    <dbReference type="NCBI Taxonomy" id="4540"/>
    <lineage>
        <taxon>Eukaryota</taxon>
        <taxon>Viridiplantae</taxon>
        <taxon>Streptophyta</taxon>
        <taxon>Embryophyta</taxon>
        <taxon>Tracheophyta</taxon>
        <taxon>Spermatophyta</taxon>
        <taxon>Magnoliopsida</taxon>
        <taxon>Liliopsida</taxon>
        <taxon>Poales</taxon>
        <taxon>Poaceae</taxon>
        <taxon>PACMAD clade</taxon>
        <taxon>Panicoideae</taxon>
        <taxon>Panicodae</taxon>
        <taxon>Paniceae</taxon>
        <taxon>Panicinae</taxon>
        <taxon>Panicum</taxon>
        <taxon>Panicum sect. Panicum</taxon>
    </lineage>
</organism>
<comment type="similarity">
    <text evidence="1 4">Belongs to the glycosyl hydrolase 27 family.</text>
</comment>